<evidence type="ECO:0000313" key="2">
    <source>
        <dbReference type="Proteomes" id="UP001528411"/>
    </source>
</evidence>
<evidence type="ECO:0000313" key="1">
    <source>
        <dbReference type="EMBL" id="MDC2887563.1"/>
    </source>
</evidence>
<dbReference type="RefSeq" id="WP_272179394.1">
    <property type="nucleotide sequence ID" value="NZ_JAQOMS010000002.1"/>
</dbReference>
<organism evidence="1 2">
    <name type="scientific">Psychrosphaera algicola</name>
    <dbReference type="NCBI Taxonomy" id="3023714"/>
    <lineage>
        <taxon>Bacteria</taxon>
        <taxon>Pseudomonadati</taxon>
        <taxon>Pseudomonadota</taxon>
        <taxon>Gammaproteobacteria</taxon>
        <taxon>Alteromonadales</taxon>
        <taxon>Pseudoalteromonadaceae</taxon>
        <taxon>Psychrosphaera</taxon>
    </lineage>
</organism>
<sequence>MHLLKQDKFYGHPVSLIEIDGFTQERVKALPLDTLSAMSEKPVVWIPHVEVANSL</sequence>
<proteinExistence type="predicted"/>
<protein>
    <submittedName>
        <fullName evidence="1">Uncharacterized protein</fullName>
    </submittedName>
</protein>
<gene>
    <name evidence="1" type="ORF">PN838_00280</name>
</gene>
<dbReference type="EMBL" id="JAQOMS010000002">
    <property type="protein sequence ID" value="MDC2887563.1"/>
    <property type="molecule type" value="Genomic_DNA"/>
</dbReference>
<keyword evidence="2" id="KW-1185">Reference proteome</keyword>
<reference evidence="1 2" key="1">
    <citation type="submission" date="2023-01" db="EMBL/GenBank/DDBJ databases">
        <title>Psychrosphaera sp. nov., isolated from marine algae.</title>
        <authorList>
            <person name="Bayburt H."/>
            <person name="Choi B.J."/>
            <person name="Kim J.M."/>
            <person name="Choi D.G."/>
            <person name="Jeon C.O."/>
        </authorList>
    </citation>
    <scope>NUCLEOTIDE SEQUENCE [LARGE SCALE GENOMIC DNA]</scope>
    <source>
        <strain evidence="1 2">G1-22</strain>
    </source>
</reference>
<dbReference type="Proteomes" id="UP001528411">
    <property type="component" value="Unassembled WGS sequence"/>
</dbReference>
<name>A0ABT5F9L5_9GAMM</name>
<comment type="caution">
    <text evidence="1">The sequence shown here is derived from an EMBL/GenBank/DDBJ whole genome shotgun (WGS) entry which is preliminary data.</text>
</comment>
<accession>A0ABT5F9L5</accession>